<feature type="coiled-coil region" evidence="1">
    <location>
        <begin position="82"/>
        <end position="137"/>
    </location>
</feature>
<comment type="caution">
    <text evidence="3">The sequence shown here is derived from an EMBL/GenBank/DDBJ whole genome shotgun (WGS) entry which is preliminary data.</text>
</comment>
<dbReference type="AlphaFoldDB" id="A0AB34J9L8"/>
<evidence type="ECO:0000256" key="2">
    <source>
        <dbReference type="SAM" id="MobiDB-lite"/>
    </source>
</evidence>
<gene>
    <name evidence="3" type="ORF">AB1Y20_001915</name>
    <name evidence="4" type="ORF">AB1Y20_001926</name>
</gene>
<proteinExistence type="predicted"/>
<organism evidence="3 5">
    <name type="scientific">Prymnesium parvum</name>
    <name type="common">Toxic golden alga</name>
    <dbReference type="NCBI Taxonomy" id="97485"/>
    <lineage>
        <taxon>Eukaryota</taxon>
        <taxon>Haptista</taxon>
        <taxon>Haptophyta</taxon>
        <taxon>Prymnesiophyceae</taxon>
        <taxon>Prymnesiales</taxon>
        <taxon>Prymnesiaceae</taxon>
        <taxon>Prymnesium</taxon>
    </lineage>
</organism>
<protein>
    <submittedName>
        <fullName evidence="3">Uncharacterized protein</fullName>
    </submittedName>
</protein>
<evidence type="ECO:0000313" key="3">
    <source>
        <dbReference type="EMBL" id="KAL1515283.1"/>
    </source>
</evidence>
<dbReference type="EMBL" id="JBGBPQ010000011">
    <property type="protein sequence ID" value="KAL1515294.1"/>
    <property type="molecule type" value="Genomic_DNA"/>
</dbReference>
<name>A0AB34J9L8_PRYPA</name>
<evidence type="ECO:0000256" key="1">
    <source>
        <dbReference type="SAM" id="Coils"/>
    </source>
</evidence>
<dbReference type="Proteomes" id="UP001515480">
    <property type="component" value="Unassembled WGS sequence"/>
</dbReference>
<evidence type="ECO:0000313" key="4">
    <source>
        <dbReference type="EMBL" id="KAL1515294.1"/>
    </source>
</evidence>
<keyword evidence="1" id="KW-0175">Coiled coil</keyword>
<accession>A0AB34J9L8</accession>
<keyword evidence="5" id="KW-1185">Reference proteome</keyword>
<sequence length="199" mass="22315">MQPEPLPQLRPSVRIPDGLSADELRKSLDGIPSTLQGMRSPMGETSRSECVAGMDMLNDMFQRQARRLESQLYQRAQDQRNIELAQQQAKLAMAKLRQLEQVHQEQVVRLQQGNHSLRKLQQHVHEFEQNHEEALEVCSALHQDVSQLRDYASKAHVSQALMGSPLSSARSLSQDVVDMTDVSLPMAAAASLCKPVWPG</sequence>
<evidence type="ECO:0000313" key="5">
    <source>
        <dbReference type="Proteomes" id="UP001515480"/>
    </source>
</evidence>
<feature type="region of interest" description="Disordered" evidence="2">
    <location>
        <begin position="1"/>
        <end position="46"/>
    </location>
</feature>
<reference evidence="3 5" key="1">
    <citation type="journal article" date="2024" name="Science">
        <title>Giant polyketide synthase enzymes in the biosynthesis of giant marine polyether toxins.</title>
        <authorList>
            <person name="Fallon T.R."/>
            <person name="Shende V.V."/>
            <person name="Wierzbicki I.H."/>
            <person name="Pendleton A.L."/>
            <person name="Watervoot N.F."/>
            <person name="Auber R.P."/>
            <person name="Gonzalez D.J."/>
            <person name="Wisecaver J.H."/>
            <person name="Moore B.S."/>
        </authorList>
    </citation>
    <scope>NUCLEOTIDE SEQUENCE [LARGE SCALE GENOMIC DNA]</scope>
    <source>
        <strain evidence="3 5">12B1</strain>
    </source>
</reference>
<dbReference type="EMBL" id="JBGBPQ010000011">
    <property type="protein sequence ID" value="KAL1515283.1"/>
    <property type="molecule type" value="Genomic_DNA"/>
</dbReference>